<keyword evidence="2" id="KW-0863">Zinc-finger</keyword>
<reference evidence="7 8" key="2">
    <citation type="submission" date="2019-01" db="EMBL/GenBank/DDBJ databases">
        <title>A chromosome length genome reference of the Java medaka (oryzias javanicus).</title>
        <authorList>
            <person name="Herpin A."/>
            <person name="Takehana Y."/>
            <person name="Naruse K."/>
            <person name="Ansai S."/>
            <person name="Kawaguchi M."/>
        </authorList>
    </citation>
    <scope>NUCLEOTIDE SEQUENCE [LARGE SCALE GENOMIC DNA]</scope>
    <source>
        <strain evidence="7">RS831</strain>
        <tissue evidence="7">Whole body</tissue>
    </source>
</reference>
<proteinExistence type="predicted"/>
<gene>
    <name evidence="7" type="ORF">OJAV_G00001150</name>
</gene>
<dbReference type="OrthoDB" id="5967653at2759"/>
<sequence>MWEQFISPTQQSHGEAFVCSRHFTEDSFLNKAQYEAGFSKRLLLNPGSIPTRTGQECGRPACVRTKEFGCQTDFRFQTVSTATQLSLGTLGPHVRSKSTQIGPDDFRTQSYVRSRTSSQSATSEYGMNLRSAKRKRSEMEEDFSDTESGQEPGASVTGTSVKEPTQMSDEDGMCDHTETKCIVFESCLRELFETCLLCKHKCEVQHQRQGTFISFTQTCPVCNFQRRWQNQPVREGPPGGDF</sequence>
<accession>A0A437DLF8</accession>
<dbReference type="InterPro" id="IPR006612">
    <property type="entry name" value="THAP_Znf"/>
</dbReference>
<dbReference type="Proteomes" id="UP000283210">
    <property type="component" value="Chromosome 1"/>
</dbReference>
<keyword evidence="3" id="KW-0862">Zinc</keyword>
<name>A0A437DLF8_ORYJA</name>
<evidence type="ECO:0000256" key="1">
    <source>
        <dbReference type="ARBA" id="ARBA00022723"/>
    </source>
</evidence>
<evidence type="ECO:0000259" key="6">
    <source>
        <dbReference type="Pfam" id="PF05485"/>
    </source>
</evidence>
<keyword evidence="8" id="KW-1185">Reference proteome</keyword>
<dbReference type="GO" id="GO:0008270">
    <property type="term" value="F:zinc ion binding"/>
    <property type="evidence" value="ECO:0007669"/>
    <property type="project" value="UniProtKB-KW"/>
</dbReference>
<organism evidence="7 8">
    <name type="scientific">Oryzias javanicus</name>
    <name type="common">Javanese ricefish</name>
    <name type="synonym">Aplocheilus javanicus</name>
    <dbReference type="NCBI Taxonomy" id="123683"/>
    <lineage>
        <taxon>Eukaryota</taxon>
        <taxon>Metazoa</taxon>
        <taxon>Chordata</taxon>
        <taxon>Craniata</taxon>
        <taxon>Vertebrata</taxon>
        <taxon>Euteleostomi</taxon>
        <taxon>Actinopterygii</taxon>
        <taxon>Neopterygii</taxon>
        <taxon>Teleostei</taxon>
        <taxon>Neoteleostei</taxon>
        <taxon>Acanthomorphata</taxon>
        <taxon>Ovalentaria</taxon>
        <taxon>Atherinomorphae</taxon>
        <taxon>Beloniformes</taxon>
        <taxon>Adrianichthyidae</taxon>
        <taxon>Oryziinae</taxon>
        <taxon>Oryzias</taxon>
    </lineage>
</organism>
<dbReference type="GO" id="GO:0003677">
    <property type="term" value="F:DNA binding"/>
    <property type="evidence" value="ECO:0007669"/>
    <property type="project" value="UniProtKB-KW"/>
</dbReference>
<dbReference type="Pfam" id="PF05485">
    <property type="entry name" value="THAP"/>
    <property type="match status" value="1"/>
</dbReference>
<evidence type="ECO:0000313" key="8">
    <source>
        <dbReference type="Proteomes" id="UP000283210"/>
    </source>
</evidence>
<keyword evidence="4" id="KW-0238">DNA-binding</keyword>
<evidence type="ECO:0000256" key="3">
    <source>
        <dbReference type="ARBA" id="ARBA00022833"/>
    </source>
</evidence>
<dbReference type="EMBL" id="CM012437">
    <property type="protein sequence ID" value="RVE75675.1"/>
    <property type="molecule type" value="Genomic_DNA"/>
</dbReference>
<evidence type="ECO:0000256" key="2">
    <source>
        <dbReference type="ARBA" id="ARBA00022771"/>
    </source>
</evidence>
<feature type="domain" description="THAP-type" evidence="6">
    <location>
        <begin position="2"/>
        <end position="51"/>
    </location>
</feature>
<dbReference type="AlphaFoldDB" id="A0A437DLF8"/>
<evidence type="ECO:0000256" key="4">
    <source>
        <dbReference type="ARBA" id="ARBA00023125"/>
    </source>
</evidence>
<keyword evidence="1" id="KW-0479">Metal-binding</keyword>
<feature type="compositionally biased region" description="Polar residues" evidence="5">
    <location>
        <begin position="156"/>
        <end position="167"/>
    </location>
</feature>
<protein>
    <recommendedName>
        <fullName evidence="6">THAP-type domain-containing protein</fullName>
    </recommendedName>
</protein>
<reference evidence="7 8" key="1">
    <citation type="submission" date="2018-11" db="EMBL/GenBank/DDBJ databases">
        <authorList>
            <person name="Lopez-Roques C."/>
            <person name="Donnadieu C."/>
            <person name="Bouchez O."/>
            <person name="Klopp C."/>
            <person name="Cabau C."/>
            <person name="Zahm M."/>
        </authorList>
    </citation>
    <scope>NUCLEOTIDE SEQUENCE [LARGE SCALE GENOMIC DNA]</scope>
    <source>
        <strain evidence="7">RS831</strain>
        <tissue evidence="7">Whole body</tissue>
    </source>
</reference>
<feature type="compositionally biased region" description="Polar residues" evidence="5">
    <location>
        <begin position="108"/>
        <end position="125"/>
    </location>
</feature>
<evidence type="ECO:0000256" key="5">
    <source>
        <dbReference type="SAM" id="MobiDB-lite"/>
    </source>
</evidence>
<feature type="region of interest" description="Disordered" evidence="5">
    <location>
        <begin position="92"/>
        <end position="172"/>
    </location>
</feature>
<evidence type="ECO:0000313" key="7">
    <source>
        <dbReference type="EMBL" id="RVE75675.1"/>
    </source>
</evidence>